<dbReference type="Proteomes" id="UP000838756">
    <property type="component" value="Unassembled WGS sequence"/>
</dbReference>
<sequence>MKRVCSGLNITKLDGATNNLRRANDDKSWLYILPMINGRTAVPEHDHRSSEKDHRIVTIERNTIAPVHW</sequence>
<name>A0A8S4S4Z3_9NEOP</name>
<protein>
    <submittedName>
        <fullName evidence="1">Jg11616 protein</fullName>
    </submittedName>
</protein>
<dbReference type="EMBL" id="CAKXAJ010025825">
    <property type="protein sequence ID" value="CAH2244436.1"/>
    <property type="molecule type" value="Genomic_DNA"/>
</dbReference>
<proteinExistence type="predicted"/>
<evidence type="ECO:0000313" key="1">
    <source>
        <dbReference type="EMBL" id="CAH2244436.1"/>
    </source>
</evidence>
<gene>
    <name evidence="1" type="primary">jg11616</name>
    <name evidence="1" type="ORF">PAEG_LOCUS20383</name>
</gene>
<keyword evidence="2" id="KW-1185">Reference proteome</keyword>
<evidence type="ECO:0000313" key="2">
    <source>
        <dbReference type="Proteomes" id="UP000838756"/>
    </source>
</evidence>
<accession>A0A8S4S4Z3</accession>
<reference evidence="1" key="1">
    <citation type="submission" date="2022-03" db="EMBL/GenBank/DDBJ databases">
        <authorList>
            <person name="Lindestad O."/>
        </authorList>
    </citation>
    <scope>NUCLEOTIDE SEQUENCE</scope>
</reference>
<dbReference type="AlphaFoldDB" id="A0A8S4S4Z3"/>
<comment type="caution">
    <text evidence="1">The sequence shown here is derived from an EMBL/GenBank/DDBJ whole genome shotgun (WGS) entry which is preliminary data.</text>
</comment>
<organism evidence="1 2">
    <name type="scientific">Pararge aegeria aegeria</name>
    <dbReference type="NCBI Taxonomy" id="348720"/>
    <lineage>
        <taxon>Eukaryota</taxon>
        <taxon>Metazoa</taxon>
        <taxon>Ecdysozoa</taxon>
        <taxon>Arthropoda</taxon>
        <taxon>Hexapoda</taxon>
        <taxon>Insecta</taxon>
        <taxon>Pterygota</taxon>
        <taxon>Neoptera</taxon>
        <taxon>Endopterygota</taxon>
        <taxon>Lepidoptera</taxon>
        <taxon>Glossata</taxon>
        <taxon>Ditrysia</taxon>
        <taxon>Papilionoidea</taxon>
        <taxon>Nymphalidae</taxon>
        <taxon>Satyrinae</taxon>
        <taxon>Satyrini</taxon>
        <taxon>Parargina</taxon>
        <taxon>Pararge</taxon>
    </lineage>
</organism>